<accession>A0A060DN40</accession>
<organism evidence="1 2">
    <name type="scientific">Azospirillum argentinense</name>
    <dbReference type="NCBI Taxonomy" id="2970906"/>
    <lineage>
        <taxon>Bacteria</taxon>
        <taxon>Pseudomonadati</taxon>
        <taxon>Pseudomonadota</taxon>
        <taxon>Alphaproteobacteria</taxon>
        <taxon>Rhodospirillales</taxon>
        <taxon>Azospirillaceae</taxon>
        <taxon>Azospirillum</taxon>
    </lineage>
</organism>
<evidence type="ECO:0000313" key="2">
    <source>
        <dbReference type="Proteomes" id="UP000027186"/>
    </source>
</evidence>
<dbReference type="Proteomes" id="UP000027186">
    <property type="component" value="Plasmid AbAZ39_p1"/>
</dbReference>
<geneLocation type="plasmid" evidence="1 2">
    <name>AbAZ39_p1</name>
</geneLocation>
<dbReference type="AlphaFoldDB" id="A0A060DN40"/>
<name>A0A060DN40_9PROT</name>
<dbReference type="RefSeq" id="WP_040134431.1">
    <property type="nucleotide sequence ID" value="NZ_CP007794.1"/>
</dbReference>
<reference evidence="1 2" key="1">
    <citation type="journal article" date="2014" name="Genome Announc.">
        <title>Complete Genome Sequence of the Model Rhizosphere Strain Azospirillum brasilense Az39, Successfully Applied in Agriculture.</title>
        <authorList>
            <person name="Rivera D."/>
            <person name="Revale S."/>
            <person name="Molina R."/>
            <person name="Gualpa J."/>
            <person name="Puente M."/>
            <person name="Maroniche G."/>
            <person name="Paris G."/>
            <person name="Baker D."/>
            <person name="Clavijo B."/>
            <person name="McLay K."/>
            <person name="Spaepen S."/>
            <person name="Perticari A."/>
            <person name="Vazquez M."/>
            <person name="Wisniewski-Dye F."/>
            <person name="Watkins C."/>
            <person name="Martinez-Abarca F."/>
            <person name="Vanderleyden J."/>
            <person name="Cassan F."/>
        </authorList>
    </citation>
    <scope>NUCLEOTIDE SEQUENCE [LARGE SCALE GENOMIC DNA]</scope>
    <source>
        <strain evidence="1 2">Az39</strain>
        <plasmid evidence="1">AbAZ39_p1</plasmid>
    </source>
</reference>
<proteinExistence type="predicted"/>
<gene>
    <name evidence="1" type="ORF">ABAZ39_19840</name>
</gene>
<keyword evidence="1" id="KW-0614">Plasmid</keyword>
<evidence type="ECO:0000313" key="1">
    <source>
        <dbReference type="EMBL" id="AIB14175.1"/>
    </source>
</evidence>
<sequence length="72" mass="7645">MKFIEFTDHAGAPVLINAAGVLYLRGIEGERTEITFAGRSEPLVVAAPLDEVARTLEDATPIPPDPTLALVS</sequence>
<evidence type="ECO:0008006" key="3">
    <source>
        <dbReference type="Google" id="ProtNLM"/>
    </source>
</evidence>
<dbReference type="EMBL" id="CP007794">
    <property type="protein sequence ID" value="AIB14175.1"/>
    <property type="molecule type" value="Genomic_DNA"/>
</dbReference>
<dbReference type="KEGG" id="abq:ABAZ39_19840"/>
<protein>
    <recommendedName>
        <fullName evidence="3">Flagellar protein FlbD</fullName>
    </recommendedName>
</protein>